<reference evidence="5" key="5">
    <citation type="journal article" date="2021" name="G3 (Bethesda)">
        <title>Aegilops tauschii genome assembly Aet v5.0 features greater sequence contiguity and improved annotation.</title>
        <authorList>
            <person name="Wang L."/>
            <person name="Zhu T."/>
            <person name="Rodriguez J.C."/>
            <person name="Deal K.R."/>
            <person name="Dubcovsky J."/>
            <person name="McGuire P.E."/>
            <person name="Lux T."/>
            <person name="Spannagl M."/>
            <person name="Mayer K.F.X."/>
            <person name="Baldrich P."/>
            <person name="Meyers B.C."/>
            <person name="Huo N."/>
            <person name="Gu Y.Q."/>
            <person name="Zhou H."/>
            <person name="Devos K.M."/>
            <person name="Bennetzen J.L."/>
            <person name="Unver T."/>
            <person name="Budak H."/>
            <person name="Gulick P.J."/>
            <person name="Galiba G."/>
            <person name="Kalapos B."/>
            <person name="Nelson D.R."/>
            <person name="Li P."/>
            <person name="You F.M."/>
            <person name="Luo M.C."/>
            <person name="Dvorak J."/>
        </authorList>
    </citation>
    <scope>NUCLEOTIDE SEQUENCE [LARGE SCALE GENOMIC DNA]</scope>
    <source>
        <strain evidence="5">cv. AL8/78</strain>
    </source>
</reference>
<dbReference type="GO" id="GO:0005741">
    <property type="term" value="C:mitochondrial outer membrane"/>
    <property type="evidence" value="ECO:0007669"/>
    <property type="project" value="TreeGrafter"/>
</dbReference>
<reference evidence="5" key="3">
    <citation type="journal article" date="2017" name="Nature">
        <title>Genome sequence of the progenitor of the wheat D genome Aegilops tauschii.</title>
        <authorList>
            <person name="Luo M.C."/>
            <person name="Gu Y.Q."/>
            <person name="Puiu D."/>
            <person name="Wang H."/>
            <person name="Twardziok S.O."/>
            <person name="Deal K.R."/>
            <person name="Huo N."/>
            <person name="Zhu T."/>
            <person name="Wang L."/>
            <person name="Wang Y."/>
            <person name="McGuire P.E."/>
            <person name="Liu S."/>
            <person name="Long H."/>
            <person name="Ramasamy R.K."/>
            <person name="Rodriguez J.C."/>
            <person name="Van S.L."/>
            <person name="Yuan L."/>
            <person name="Wang Z."/>
            <person name="Xia Z."/>
            <person name="Xiao L."/>
            <person name="Anderson O.D."/>
            <person name="Ouyang S."/>
            <person name="Liang Y."/>
            <person name="Zimin A.V."/>
            <person name="Pertea G."/>
            <person name="Qi P."/>
            <person name="Bennetzen J.L."/>
            <person name="Dai X."/>
            <person name="Dawson M.W."/>
            <person name="Muller H.G."/>
            <person name="Kugler K."/>
            <person name="Rivarola-Duarte L."/>
            <person name="Spannagl M."/>
            <person name="Mayer K.F.X."/>
            <person name="Lu F.H."/>
            <person name="Bevan M.W."/>
            <person name="Leroy P."/>
            <person name="Li P."/>
            <person name="You F.M."/>
            <person name="Sun Q."/>
            <person name="Liu Z."/>
            <person name="Lyons E."/>
            <person name="Wicker T."/>
            <person name="Salzberg S.L."/>
            <person name="Devos K.M."/>
            <person name="Dvorak J."/>
        </authorList>
    </citation>
    <scope>NUCLEOTIDE SEQUENCE [LARGE SCALE GENOMIC DNA]</scope>
    <source>
        <strain evidence="5">cv. AL8/78</strain>
    </source>
</reference>
<organism evidence="5 6">
    <name type="scientific">Aegilops tauschii subsp. strangulata</name>
    <name type="common">Goatgrass</name>
    <dbReference type="NCBI Taxonomy" id="200361"/>
    <lineage>
        <taxon>Eukaryota</taxon>
        <taxon>Viridiplantae</taxon>
        <taxon>Streptophyta</taxon>
        <taxon>Embryophyta</taxon>
        <taxon>Tracheophyta</taxon>
        <taxon>Spermatophyta</taxon>
        <taxon>Magnoliopsida</taxon>
        <taxon>Liliopsida</taxon>
        <taxon>Poales</taxon>
        <taxon>Poaceae</taxon>
        <taxon>BOP clade</taxon>
        <taxon>Pooideae</taxon>
        <taxon>Triticodae</taxon>
        <taxon>Triticeae</taxon>
        <taxon>Triticinae</taxon>
        <taxon>Aegilops</taxon>
    </lineage>
</organism>
<dbReference type="PANTHER" id="PTHR45644">
    <property type="entry name" value="AAA ATPASE, PUTATIVE (AFU_ORTHOLOGUE AFUA_2G12920)-RELATED-RELATED"/>
    <property type="match status" value="1"/>
</dbReference>
<dbReference type="Pfam" id="PF24933">
    <property type="entry name" value="DUF7751"/>
    <property type="match status" value="1"/>
</dbReference>
<dbReference type="InterPro" id="IPR051701">
    <property type="entry name" value="Mito_OM_Translocase_MSP1"/>
</dbReference>
<proteinExistence type="predicted"/>
<protein>
    <recommendedName>
        <fullName evidence="4">DUF7751 domain-containing protein</fullName>
    </recommendedName>
</protein>
<reference evidence="6" key="2">
    <citation type="journal article" date="2017" name="Nat. Plants">
        <title>The Aegilops tauschii genome reveals multiple impacts of transposons.</title>
        <authorList>
            <person name="Zhao G."/>
            <person name="Zou C."/>
            <person name="Li K."/>
            <person name="Wang K."/>
            <person name="Li T."/>
            <person name="Gao L."/>
            <person name="Zhang X."/>
            <person name="Wang H."/>
            <person name="Yang Z."/>
            <person name="Liu X."/>
            <person name="Jiang W."/>
            <person name="Mao L."/>
            <person name="Kong X."/>
            <person name="Jiao Y."/>
            <person name="Jia J."/>
        </authorList>
    </citation>
    <scope>NUCLEOTIDE SEQUENCE [LARGE SCALE GENOMIC DNA]</scope>
    <source>
        <strain evidence="6">cv. AL8/78</strain>
    </source>
</reference>
<dbReference type="Proteomes" id="UP000015105">
    <property type="component" value="Chromosome 3D"/>
</dbReference>
<dbReference type="PANTHER" id="PTHR45644:SF25">
    <property type="entry name" value="CELL DIVISION CYCLE GENE CDC48-LIKE"/>
    <property type="match status" value="1"/>
</dbReference>
<keyword evidence="1" id="KW-0547">Nucleotide-binding</keyword>
<evidence type="ECO:0000313" key="5">
    <source>
        <dbReference type="EnsemblPlants" id="AET3Gv20553300.12"/>
    </source>
</evidence>
<reference evidence="5" key="4">
    <citation type="submission" date="2019-03" db="UniProtKB">
        <authorList>
            <consortium name="EnsemblPlants"/>
        </authorList>
    </citation>
    <scope>IDENTIFICATION</scope>
</reference>
<feature type="domain" description="DUF7751" evidence="4">
    <location>
        <begin position="359"/>
        <end position="419"/>
    </location>
</feature>
<dbReference type="EnsemblPlants" id="AET3Gv20553300.12">
    <property type="protein sequence ID" value="AET3Gv20553300.12"/>
    <property type="gene ID" value="AET3Gv20553300"/>
</dbReference>
<sequence>MEHGSLLASAVTVGVGVGIGLVSARLTTASTPDDGGVAGAEVEAELRRLVVDGLDSGVTFDDFPYYLSEETKLALTSAGYAYLSKINLPSHIRVLSAASRTILLCGPSEPYQQSLAKALAHHFDARLLLLDIAEFSRQIQHKYGSASSALVRKRSLTESALDKVSGLVGSFNFFCKKDEPADSLKYEKSLLDLRTSNCTKTPSIRVHVSLLPAAFLHEPSEDLGPIRQSWNLDEKILIKSLYKMITSVSECNPVIVYIRDVNLLLGASDAACSMFKKMLSKLSGRILIIGSYFLESDADGDDVDEVVSDIFPYILETKPPKEETDLVKWKTQIEEDTKKTKGQIFTNMIAEVLSANSLICDDLDSLDPDDDLQTIASYVEEIMAPAVSYHLMDNKVPEYRNGKLIIPAESLSHGLRIFQESSSLGKDTVEPKDVGKKGYSRQRIRKADPTNCCTGQSNRSHI</sequence>
<feature type="compositionally biased region" description="Polar residues" evidence="3">
    <location>
        <begin position="451"/>
        <end position="462"/>
    </location>
</feature>
<dbReference type="AlphaFoldDB" id="A0A453F2V9"/>
<dbReference type="GO" id="GO:0005524">
    <property type="term" value="F:ATP binding"/>
    <property type="evidence" value="ECO:0007669"/>
    <property type="project" value="UniProtKB-KW"/>
</dbReference>
<evidence type="ECO:0000313" key="6">
    <source>
        <dbReference type="Proteomes" id="UP000015105"/>
    </source>
</evidence>
<name>A0A453F2V9_AEGTS</name>
<accession>A0A453F2V9</accession>
<feature type="compositionally biased region" description="Basic and acidic residues" evidence="3">
    <location>
        <begin position="427"/>
        <end position="436"/>
    </location>
</feature>
<keyword evidence="6" id="KW-1185">Reference proteome</keyword>
<reference evidence="6" key="1">
    <citation type="journal article" date="2014" name="Science">
        <title>Ancient hybridizations among the ancestral genomes of bread wheat.</title>
        <authorList>
            <consortium name="International Wheat Genome Sequencing Consortium,"/>
            <person name="Marcussen T."/>
            <person name="Sandve S.R."/>
            <person name="Heier L."/>
            <person name="Spannagl M."/>
            <person name="Pfeifer M."/>
            <person name="Jakobsen K.S."/>
            <person name="Wulff B.B."/>
            <person name="Steuernagel B."/>
            <person name="Mayer K.F."/>
            <person name="Olsen O.A."/>
        </authorList>
    </citation>
    <scope>NUCLEOTIDE SEQUENCE [LARGE SCALE GENOMIC DNA]</scope>
    <source>
        <strain evidence="6">cv. AL8/78</strain>
    </source>
</reference>
<dbReference type="InterPro" id="IPR056653">
    <property type="entry name" value="DUF7751"/>
</dbReference>
<dbReference type="Gramene" id="AET3Gv20553300.12">
    <property type="protein sequence ID" value="AET3Gv20553300.12"/>
    <property type="gene ID" value="AET3Gv20553300"/>
</dbReference>
<evidence type="ECO:0000256" key="1">
    <source>
        <dbReference type="ARBA" id="ARBA00022741"/>
    </source>
</evidence>
<evidence type="ECO:0000256" key="2">
    <source>
        <dbReference type="ARBA" id="ARBA00022840"/>
    </source>
</evidence>
<evidence type="ECO:0000256" key="3">
    <source>
        <dbReference type="SAM" id="MobiDB-lite"/>
    </source>
</evidence>
<feature type="region of interest" description="Disordered" evidence="3">
    <location>
        <begin position="426"/>
        <end position="462"/>
    </location>
</feature>
<evidence type="ECO:0000259" key="4">
    <source>
        <dbReference type="Pfam" id="PF24933"/>
    </source>
</evidence>
<keyword evidence="2" id="KW-0067">ATP-binding</keyword>